<feature type="transmembrane region" description="Helical" evidence="6">
    <location>
        <begin position="330"/>
        <end position="349"/>
    </location>
</feature>
<sequence length="546" mass="59812">MGIRGLLEKLEVKPTDDDYESIVTSRWGNKDVYPIPRDKRTYGWLSFYAYWGTCGISLSSWTIGSSLIGISLTAGQACGVVVIGSVIASLSSFLNGAAGTIHHLGYGTLARAAFGLWGAYFVVMLNVFQSFVFYGTQMYFGGMAFVLILNAIFPRFLRMANTLPENAGITTPQLIGFVLFIFLYIPVIYSVQPHQIQKFLVANLVISSATLFGIMGWAIHANGGAGNLVSPPVVISKPQVGFMMAHGITSVAGTYTGGSERVSDWTRYAKHRNSPTLAQLTALPVTVTLVALAGIVTTSACAEMLGQVEWNPMVMLQTVQVRYYTASCRAGTFFAGLGLLSVTVFINYTQNCVSSGMDIAMLAPRYVSRRRGSVIFALLGVLANPWRFLTQATTFITVLSSFGVFMSPAAAVLVVDFWLVRRTKWNIPDLYSPEGIYWFWNGLNWRALLSYFLGMMWALPGFVMAVGGLPVDEGWYRLYQISFFFGYGVSGGLYYLLNLLFPPPGLGEQMDISFLHGPVVLGVAVGRHNSDELRNEKQARLAGETV</sequence>
<dbReference type="Pfam" id="PF02133">
    <property type="entry name" value="Transp_cyt_pur"/>
    <property type="match status" value="1"/>
</dbReference>
<feature type="transmembrane region" description="Helical" evidence="6">
    <location>
        <begin position="239"/>
        <end position="256"/>
    </location>
</feature>
<feature type="transmembrane region" description="Helical" evidence="6">
    <location>
        <begin position="77"/>
        <end position="98"/>
    </location>
</feature>
<dbReference type="Gene3D" id="1.10.4160.10">
    <property type="entry name" value="Hydantoin permease"/>
    <property type="match status" value="1"/>
</dbReference>
<comment type="caution">
    <text evidence="7">The sequence shown here is derived from an EMBL/GenBank/DDBJ whole genome shotgun (WGS) entry which is preliminary data.</text>
</comment>
<comment type="similarity">
    <text evidence="2">Belongs to the purine-cytosine permease (2.A.39) family.</text>
</comment>
<feature type="transmembrane region" description="Helical" evidence="6">
    <location>
        <begin position="199"/>
        <end position="219"/>
    </location>
</feature>
<keyword evidence="4 6" id="KW-1133">Transmembrane helix</keyword>
<feature type="transmembrane region" description="Helical" evidence="6">
    <location>
        <begin position="277"/>
        <end position="296"/>
    </location>
</feature>
<dbReference type="PANTHER" id="PTHR30618:SF15">
    <property type="entry name" value="NICOTINAMIDE RIBOSIDE TRANSPORTER 1-RELATED"/>
    <property type="match status" value="1"/>
</dbReference>
<organism evidence="7 8">
    <name type="scientific">Apiospora rasikravindrae</name>
    <dbReference type="NCBI Taxonomy" id="990691"/>
    <lineage>
        <taxon>Eukaryota</taxon>
        <taxon>Fungi</taxon>
        <taxon>Dikarya</taxon>
        <taxon>Ascomycota</taxon>
        <taxon>Pezizomycotina</taxon>
        <taxon>Sordariomycetes</taxon>
        <taxon>Xylariomycetidae</taxon>
        <taxon>Amphisphaeriales</taxon>
        <taxon>Apiosporaceae</taxon>
        <taxon>Apiospora</taxon>
    </lineage>
</organism>
<feature type="transmembrane region" description="Helical" evidence="6">
    <location>
        <begin position="104"/>
        <end position="127"/>
    </location>
</feature>
<feature type="transmembrane region" description="Helical" evidence="6">
    <location>
        <begin position="448"/>
        <end position="469"/>
    </location>
</feature>
<gene>
    <name evidence="7" type="ORF">PG993_001446</name>
</gene>
<feature type="transmembrane region" description="Helical" evidence="6">
    <location>
        <begin position="139"/>
        <end position="157"/>
    </location>
</feature>
<comment type="subcellular location">
    <subcellularLocation>
        <location evidence="1">Membrane</location>
        <topology evidence="1">Multi-pass membrane protein</topology>
    </subcellularLocation>
</comment>
<evidence type="ECO:0000256" key="6">
    <source>
        <dbReference type="SAM" id="Phobius"/>
    </source>
</evidence>
<keyword evidence="8" id="KW-1185">Reference proteome</keyword>
<accession>A0ABR1UBE4</accession>
<dbReference type="EMBL" id="JAQQWK010000001">
    <property type="protein sequence ID" value="KAK8056219.1"/>
    <property type="molecule type" value="Genomic_DNA"/>
</dbReference>
<feature type="transmembrane region" description="Helical" evidence="6">
    <location>
        <begin position="169"/>
        <end position="187"/>
    </location>
</feature>
<evidence type="ECO:0000256" key="4">
    <source>
        <dbReference type="ARBA" id="ARBA00022989"/>
    </source>
</evidence>
<dbReference type="Proteomes" id="UP001444661">
    <property type="component" value="Unassembled WGS sequence"/>
</dbReference>
<dbReference type="InterPro" id="IPR001248">
    <property type="entry name" value="Pur-cyt_permease"/>
</dbReference>
<name>A0ABR1UBE4_9PEZI</name>
<evidence type="ECO:0000256" key="3">
    <source>
        <dbReference type="ARBA" id="ARBA00022692"/>
    </source>
</evidence>
<reference evidence="7 8" key="1">
    <citation type="submission" date="2023-01" db="EMBL/GenBank/DDBJ databases">
        <title>Analysis of 21 Apiospora genomes using comparative genomics revels a genus with tremendous synthesis potential of carbohydrate active enzymes and secondary metabolites.</title>
        <authorList>
            <person name="Sorensen T."/>
        </authorList>
    </citation>
    <scope>NUCLEOTIDE SEQUENCE [LARGE SCALE GENOMIC DNA]</scope>
    <source>
        <strain evidence="7 8">CBS 33761</strain>
    </source>
</reference>
<evidence type="ECO:0000313" key="7">
    <source>
        <dbReference type="EMBL" id="KAK8056219.1"/>
    </source>
</evidence>
<evidence type="ECO:0000313" key="8">
    <source>
        <dbReference type="Proteomes" id="UP001444661"/>
    </source>
</evidence>
<feature type="transmembrane region" description="Helical" evidence="6">
    <location>
        <begin position="395"/>
        <end position="420"/>
    </location>
</feature>
<evidence type="ECO:0000256" key="1">
    <source>
        <dbReference type="ARBA" id="ARBA00004141"/>
    </source>
</evidence>
<feature type="transmembrane region" description="Helical" evidence="6">
    <location>
        <begin position="370"/>
        <end position="389"/>
    </location>
</feature>
<dbReference type="PANTHER" id="PTHR30618">
    <property type="entry name" value="NCS1 FAMILY PURINE/PYRIMIDINE TRANSPORTER"/>
    <property type="match status" value="1"/>
</dbReference>
<feature type="transmembrane region" description="Helical" evidence="6">
    <location>
        <begin position="48"/>
        <end position="70"/>
    </location>
</feature>
<evidence type="ECO:0000256" key="2">
    <source>
        <dbReference type="ARBA" id="ARBA00008974"/>
    </source>
</evidence>
<keyword evidence="5 6" id="KW-0472">Membrane</keyword>
<proteinExistence type="inferred from homology"/>
<evidence type="ECO:0000256" key="5">
    <source>
        <dbReference type="ARBA" id="ARBA00023136"/>
    </source>
</evidence>
<protein>
    <submittedName>
        <fullName evidence="7">Uncharacterized protein</fullName>
    </submittedName>
</protein>
<dbReference type="InterPro" id="IPR045225">
    <property type="entry name" value="Uracil/uridine/allantoin_perm"/>
</dbReference>
<keyword evidence="3 6" id="KW-0812">Transmembrane</keyword>
<feature type="transmembrane region" description="Helical" evidence="6">
    <location>
        <begin position="481"/>
        <end position="501"/>
    </location>
</feature>